<protein>
    <recommendedName>
        <fullName evidence="3">Phospholipid/glycerol acyltransferase domain-containing protein</fullName>
    </recommendedName>
</protein>
<sequence length="251" mass="28159">MDLGYRLIIAVCRIAFRWLGLRFRVTGLHHVPRRGGALLAINHTAHVDFIFAGFGVLKANGRLVRFMAKKSIWQHPVAGAVMRMCRHIPVDRQAGAEGYRLAVESLLDDQLVGIYPEATMSRSFEVKELKTGAVRMAQDTGRPIIPTIVWGSQRIWTKDHPRNTTRSRIPVHIAFGEPIHVRPGDDIAATTVELRRAMARLLDEVIAGYPAMSGDDLAFLPRRWGGTAPTPAEAYDRDLADMTRTTDEWTR</sequence>
<feature type="domain" description="Phospholipid/glycerol acyltransferase" evidence="3">
    <location>
        <begin position="37"/>
        <end position="152"/>
    </location>
</feature>
<dbReference type="AlphaFoldDB" id="A0A645CLZ4"/>
<dbReference type="GO" id="GO:0003841">
    <property type="term" value="F:1-acylglycerol-3-phosphate O-acyltransferase activity"/>
    <property type="evidence" value="ECO:0007669"/>
    <property type="project" value="TreeGrafter"/>
</dbReference>
<organism evidence="4">
    <name type="scientific">bioreactor metagenome</name>
    <dbReference type="NCBI Taxonomy" id="1076179"/>
    <lineage>
        <taxon>unclassified sequences</taxon>
        <taxon>metagenomes</taxon>
        <taxon>ecological metagenomes</taxon>
    </lineage>
</organism>
<keyword evidence="2" id="KW-0012">Acyltransferase</keyword>
<dbReference type="InterPro" id="IPR002123">
    <property type="entry name" value="Plipid/glycerol_acylTrfase"/>
</dbReference>
<accession>A0A645CLZ4</accession>
<dbReference type="GO" id="GO:0005886">
    <property type="term" value="C:plasma membrane"/>
    <property type="evidence" value="ECO:0007669"/>
    <property type="project" value="TreeGrafter"/>
</dbReference>
<dbReference type="Pfam" id="PF01553">
    <property type="entry name" value="Acyltransferase"/>
    <property type="match status" value="1"/>
</dbReference>
<keyword evidence="1" id="KW-0808">Transferase</keyword>
<proteinExistence type="predicted"/>
<evidence type="ECO:0000259" key="3">
    <source>
        <dbReference type="SMART" id="SM00563"/>
    </source>
</evidence>
<dbReference type="SUPFAM" id="SSF69593">
    <property type="entry name" value="Glycerol-3-phosphate (1)-acyltransferase"/>
    <property type="match status" value="1"/>
</dbReference>
<dbReference type="EMBL" id="VSSQ01028284">
    <property type="protein sequence ID" value="MPM77938.1"/>
    <property type="molecule type" value="Genomic_DNA"/>
</dbReference>
<name>A0A645CLZ4_9ZZZZ</name>
<dbReference type="CDD" id="cd07989">
    <property type="entry name" value="LPLAT_AGPAT-like"/>
    <property type="match status" value="1"/>
</dbReference>
<dbReference type="GO" id="GO:0006654">
    <property type="term" value="P:phosphatidic acid biosynthetic process"/>
    <property type="evidence" value="ECO:0007669"/>
    <property type="project" value="TreeGrafter"/>
</dbReference>
<evidence type="ECO:0000313" key="4">
    <source>
        <dbReference type="EMBL" id="MPM77938.1"/>
    </source>
</evidence>
<evidence type="ECO:0000256" key="2">
    <source>
        <dbReference type="ARBA" id="ARBA00023315"/>
    </source>
</evidence>
<dbReference type="PANTHER" id="PTHR10434">
    <property type="entry name" value="1-ACYL-SN-GLYCEROL-3-PHOSPHATE ACYLTRANSFERASE"/>
    <property type="match status" value="1"/>
</dbReference>
<comment type="caution">
    <text evidence="4">The sequence shown here is derived from an EMBL/GenBank/DDBJ whole genome shotgun (WGS) entry which is preliminary data.</text>
</comment>
<dbReference type="SMART" id="SM00563">
    <property type="entry name" value="PlsC"/>
    <property type="match status" value="1"/>
</dbReference>
<gene>
    <name evidence="4" type="ORF">SDC9_124948</name>
</gene>
<dbReference type="PANTHER" id="PTHR10434:SF55">
    <property type="entry name" value="POSSIBLE ACYLTRANSFERASE"/>
    <property type="match status" value="1"/>
</dbReference>
<reference evidence="4" key="1">
    <citation type="submission" date="2019-08" db="EMBL/GenBank/DDBJ databases">
        <authorList>
            <person name="Kucharzyk K."/>
            <person name="Murdoch R.W."/>
            <person name="Higgins S."/>
            <person name="Loffler F."/>
        </authorList>
    </citation>
    <scope>NUCLEOTIDE SEQUENCE</scope>
</reference>
<evidence type="ECO:0000256" key="1">
    <source>
        <dbReference type="ARBA" id="ARBA00022679"/>
    </source>
</evidence>